<dbReference type="InterPro" id="IPR011547">
    <property type="entry name" value="SLC26A/SulP_dom"/>
</dbReference>
<feature type="domain" description="STAS" evidence="7">
    <location>
        <begin position="535"/>
        <end position="641"/>
    </location>
</feature>
<feature type="transmembrane region" description="Helical" evidence="6">
    <location>
        <begin position="460"/>
        <end position="489"/>
    </location>
</feature>
<feature type="transmembrane region" description="Helical" evidence="6">
    <location>
        <begin position="400"/>
        <end position="422"/>
    </location>
</feature>
<dbReference type="Pfam" id="PF00916">
    <property type="entry name" value="Sulfate_transp"/>
    <property type="match status" value="1"/>
</dbReference>
<proteinExistence type="predicted"/>
<dbReference type="Gene3D" id="3.30.750.24">
    <property type="entry name" value="STAS domain"/>
    <property type="match status" value="1"/>
</dbReference>
<reference evidence="9" key="1">
    <citation type="journal article" date="2018" name="Gigascience">
        <title>Genome assembly of the Pink Ipe (Handroanthus impetiginosus, Bignoniaceae), a highly valued, ecologically keystone Neotropical timber forest tree.</title>
        <authorList>
            <person name="Silva-Junior O.B."/>
            <person name="Grattapaglia D."/>
            <person name="Novaes E."/>
            <person name="Collevatti R.G."/>
        </authorList>
    </citation>
    <scope>NUCLEOTIDE SEQUENCE [LARGE SCALE GENOMIC DNA]</scope>
    <source>
        <strain evidence="9">cv. UFG-1</strain>
    </source>
</reference>
<dbReference type="Proteomes" id="UP000231279">
    <property type="component" value="Unassembled WGS sequence"/>
</dbReference>
<gene>
    <name evidence="8" type="ORF">CDL12_19319</name>
</gene>
<organism evidence="8 9">
    <name type="scientific">Handroanthus impetiginosus</name>
    <dbReference type="NCBI Taxonomy" id="429701"/>
    <lineage>
        <taxon>Eukaryota</taxon>
        <taxon>Viridiplantae</taxon>
        <taxon>Streptophyta</taxon>
        <taxon>Embryophyta</taxon>
        <taxon>Tracheophyta</taxon>
        <taxon>Spermatophyta</taxon>
        <taxon>Magnoliopsida</taxon>
        <taxon>eudicotyledons</taxon>
        <taxon>Gunneridae</taxon>
        <taxon>Pentapetalae</taxon>
        <taxon>asterids</taxon>
        <taxon>lamiids</taxon>
        <taxon>Lamiales</taxon>
        <taxon>Bignoniaceae</taxon>
        <taxon>Crescentiina</taxon>
        <taxon>Tabebuia alliance</taxon>
        <taxon>Handroanthus</taxon>
    </lineage>
</organism>
<evidence type="ECO:0000313" key="8">
    <source>
        <dbReference type="EMBL" id="PIN08107.1"/>
    </source>
</evidence>
<dbReference type="PROSITE" id="PS50801">
    <property type="entry name" value="STAS"/>
    <property type="match status" value="1"/>
</dbReference>
<keyword evidence="4 6" id="KW-1133">Transmembrane helix</keyword>
<dbReference type="AlphaFoldDB" id="A0A2G9GS13"/>
<protein>
    <submittedName>
        <fullName evidence="8">Sulfate/bicarbonate/oxalate exchanger SAT-1 and related transporters (SLC26 family)</fullName>
    </submittedName>
</protein>
<dbReference type="GO" id="GO:0016020">
    <property type="term" value="C:membrane"/>
    <property type="evidence" value="ECO:0007669"/>
    <property type="project" value="UniProtKB-SubCell"/>
</dbReference>
<dbReference type="CDD" id="cd07042">
    <property type="entry name" value="STAS_SulP_like_sulfate_transporter"/>
    <property type="match status" value="1"/>
</dbReference>
<comment type="subcellular location">
    <subcellularLocation>
        <location evidence="1">Membrane</location>
        <topology evidence="1">Multi-pass membrane protein</topology>
    </subcellularLocation>
</comment>
<evidence type="ECO:0000256" key="4">
    <source>
        <dbReference type="ARBA" id="ARBA00022989"/>
    </source>
</evidence>
<dbReference type="PANTHER" id="PTHR11814">
    <property type="entry name" value="SULFATE TRANSPORTER"/>
    <property type="match status" value="1"/>
</dbReference>
<keyword evidence="3 6" id="KW-0812">Transmembrane</keyword>
<dbReference type="InterPro" id="IPR002645">
    <property type="entry name" value="STAS_dom"/>
</dbReference>
<keyword evidence="5 6" id="KW-0472">Membrane</keyword>
<dbReference type="NCBIfam" id="TIGR00815">
    <property type="entry name" value="sulP"/>
    <property type="match status" value="1"/>
</dbReference>
<evidence type="ECO:0000256" key="6">
    <source>
        <dbReference type="SAM" id="Phobius"/>
    </source>
</evidence>
<name>A0A2G9GS13_9LAMI</name>
<dbReference type="STRING" id="429701.A0A2G9GS13"/>
<evidence type="ECO:0000256" key="3">
    <source>
        <dbReference type="ARBA" id="ARBA00022692"/>
    </source>
</evidence>
<dbReference type="OrthoDB" id="288203at2759"/>
<dbReference type="Pfam" id="PF01740">
    <property type="entry name" value="STAS"/>
    <property type="match status" value="1"/>
</dbReference>
<sequence length="648" mass="70070">MESQQLDVNAAAPAPTAAATGRSERAKWLLTCPDPPAPWHELFTSIKDTVLPHAKTKHPRPNRPLLFLQGLFPILKWGRNYKATKFKNDLLAGLTLASLCIPQSIGYANLAKVDPQYGLYTSVVPPLVYAVMGSSREIAIGPVAVVSLLLSAMISKVVDPSADPATYLRTVFTVTFFTGSFQALFGLFRLGFLVDFLSHAALVGFMGGAAIVIGLQQLKGLLGITHFTSKTDAISVLHAVVKAFHQQWSPLNSVLGCSFLIFILITRFIGQRKRKLFWLPAMAPLLSVILSTLIVYLTKADRHGIKIVKHFKGGLNPISVHELTFGGPHVGEAAKIGLICALIALTEAIAVGRSFASIKGYHLDGNKEMVAMGFMNIIGSLTSCYAATGSFSRTAVNYSAGCETVVSNIVMAITVMICLLFFTKLLYYTPLAILASIILSALPGLIDLNEAYNIWKVDKLDFMVCLAAFFGVLFGSVEIGLLVAVVISFGKIIVSSIKPSTEVLGRLPGTELFCNILQYPAATKPSGILITRINSGTICFANASFILERILRSAADENNKQESGKGRLQVLVLDMTNVMNIDTSGIHALEELHQKLIARGIQLALVNPKWQVITKMKAAKFVEKIGAEWVFLSIGDAVDASLALKMTC</sequence>
<feature type="transmembrane region" description="Helical" evidence="6">
    <location>
        <begin position="196"/>
        <end position="215"/>
    </location>
</feature>
<keyword evidence="9" id="KW-1185">Reference proteome</keyword>
<feature type="transmembrane region" description="Helical" evidence="6">
    <location>
        <begin position="428"/>
        <end position="448"/>
    </location>
</feature>
<feature type="transmembrane region" description="Helical" evidence="6">
    <location>
        <begin position="276"/>
        <end position="297"/>
    </location>
</feature>
<dbReference type="EMBL" id="NKXS01003909">
    <property type="protein sequence ID" value="PIN08107.1"/>
    <property type="molecule type" value="Genomic_DNA"/>
</dbReference>
<dbReference type="FunFam" id="3.30.750.24:FF:000002">
    <property type="entry name" value="Sulfate transporter 31"/>
    <property type="match status" value="1"/>
</dbReference>
<feature type="transmembrane region" description="Helical" evidence="6">
    <location>
        <begin position="251"/>
        <end position="270"/>
    </location>
</feature>
<evidence type="ECO:0000259" key="7">
    <source>
        <dbReference type="PROSITE" id="PS50801"/>
    </source>
</evidence>
<feature type="transmembrane region" description="Helical" evidence="6">
    <location>
        <begin position="138"/>
        <end position="158"/>
    </location>
</feature>
<dbReference type="InterPro" id="IPR036513">
    <property type="entry name" value="STAS_dom_sf"/>
</dbReference>
<evidence type="ECO:0000313" key="9">
    <source>
        <dbReference type="Proteomes" id="UP000231279"/>
    </source>
</evidence>
<dbReference type="InterPro" id="IPR001902">
    <property type="entry name" value="SLC26A/SulP_fam"/>
</dbReference>
<feature type="transmembrane region" description="Helical" evidence="6">
    <location>
        <begin position="170"/>
        <end position="190"/>
    </location>
</feature>
<dbReference type="InterPro" id="IPR018045">
    <property type="entry name" value="S04_transporter_CS"/>
</dbReference>
<feature type="transmembrane region" description="Helical" evidence="6">
    <location>
        <begin position="370"/>
        <end position="388"/>
    </location>
</feature>
<dbReference type="SUPFAM" id="SSF52091">
    <property type="entry name" value="SpoIIaa-like"/>
    <property type="match status" value="1"/>
</dbReference>
<dbReference type="GO" id="GO:0008271">
    <property type="term" value="F:secondary active sulfate transmembrane transporter activity"/>
    <property type="evidence" value="ECO:0007669"/>
    <property type="project" value="InterPro"/>
</dbReference>
<dbReference type="PROSITE" id="PS01130">
    <property type="entry name" value="SLC26A"/>
    <property type="match status" value="1"/>
</dbReference>
<evidence type="ECO:0000256" key="5">
    <source>
        <dbReference type="ARBA" id="ARBA00023136"/>
    </source>
</evidence>
<keyword evidence="2" id="KW-0813">Transport</keyword>
<accession>A0A2G9GS13</accession>
<evidence type="ECO:0000256" key="1">
    <source>
        <dbReference type="ARBA" id="ARBA00004141"/>
    </source>
</evidence>
<evidence type="ECO:0000256" key="2">
    <source>
        <dbReference type="ARBA" id="ARBA00022448"/>
    </source>
</evidence>
<comment type="caution">
    <text evidence="8">The sequence shown here is derived from an EMBL/GenBank/DDBJ whole genome shotgun (WGS) entry which is preliminary data.</text>
</comment>